<organism evidence="1">
    <name type="scientific">Arion vulgaris</name>
    <dbReference type="NCBI Taxonomy" id="1028688"/>
    <lineage>
        <taxon>Eukaryota</taxon>
        <taxon>Metazoa</taxon>
        <taxon>Spiralia</taxon>
        <taxon>Lophotrochozoa</taxon>
        <taxon>Mollusca</taxon>
        <taxon>Gastropoda</taxon>
        <taxon>Heterobranchia</taxon>
        <taxon>Euthyneura</taxon>
        <taxon>Panpulmonata</taxon>
        <taxon>Eupulmonata</taxon>
        <taxon>Stylommatophora</taxon>
        <taxon>Helicina</taxon>
        <taxon>Arionoidea</taxon>
        <taxon>Arionidae</taxon>
        <taxon>Arion</taxon>
    </lineage>
</organism>
<sequence>SVIGYSSETNKKMAQSDIAAVIETAVKWMEHLDISRKRTDMLAQMSKFSGDAREFRTWVAEIEHFAFNTGGEDQEKKSIAFQTSAGLLTTYIRSKQ</sequence>
<protein>
    <submittedName>
        <fullName evidence="1">Uncharacterized protein</fullName>
    </submittedName>
</protein>
<dbReference type="EMBL" id="HACG01050872">
    <property type="protein sequence ID" value="CEK97737.1"/>
    <property type="molecule type" value="Transcribed_RNA"/>
</dbReference>
<reference evidence="1" key="1">
    <citation type="submission" date="2014-12" db="EMBL/GenBank/DDBJ databases">
        <title>Insight into the proteome of Arion vulgaris.</title>
        <authorList>
            <person name="Aradska J."/>
            <person name="Bulat T."/>
            <person name="Smidak R."/>
            <person name="Sarate P."/>
            <person name="Gangsoo J."/>
            <person name="Sialana F."/>
            <person name="Bilban M."/>
            <person name="Lubec G."/>
        </authorList>
    </citation>
    <scope>NUCLEOTIDE SEQUENCE</scope>
    <source>
        <tissue evidence="1">Skin</tissue>
    </source>
</reference>
<proteinExistence type="predicted"/>
<dbReference type="AlphaFoldDB" id="A0A0B7BXS1"/>
<accession>A0A0B7BXS1</accession>
<gene>
    <name evidence="1" type="primary">ORF216742</name>
</gene>
<feature type="non-terminal residue" evidence="1">
    <location>
        <position position="1"/>
    </location>
</feature>
<name>A0A0B7BXS1_9EUPU</name>
<evidence type="ECO:0000313" key="1">
    <source>
        <dbReference type="EMBL" id="CEK97737.1"/>
    </source>
</evidence>